<keyword evidence="10" id="KW-0408">Iron</keyword>
<evidence type="ECO:0000256" key="6">
    <source>
        <dbReference type="ARBA" id="ARBA00022692"/>
    </source>
</evidence>
<keyword evidence="7" id="KW-0479">Metal-binding</keyword>
<comment type="similarity">
    <text evidence="4">Belongs to the cytochrome P450 family.</text>
</comment>
<keyword evidence="6" id="KW-0812">Transmembrane</keyword>
<dbReference type="GO" id="GO:0004497">
    <property type="term" value="F:monooxygenase activity"/>
    <property type="evidence" value="ECO:0007669"/>
    <property type="project" value="UniProtKB-KW"/>
</dbReference>
<keyword evidence="14" id="KW-1185">Reference proteome</keyword>
<evidence type="ECO:0000256" key="9">
    <source>
        <dbReference type="ARBA" id="ARBA00023002"/>
    </source>
</evidence>
<organism evidence="13 14">
    <name type="scientific">Mycena rosella</name>
    <name type="common">Pink bonnet</name>
    <name type="synonym">Agaricus rosellus</name>
    <dbReference type="NCBI Taxonomy" id="1033263"/>
    <lineage>
        <taxon>Eukaryota</taxon>
        <taxon>Fungi</taxon>
        <taxon>Dikarya</taxon>
        <taxon>Basidiomycota</taxon>
        <taxon>Agaricomycotina</taxon>
        <taxon>Agaricomycetes</taxon>
        <taxon>Agaricomycetidae</taxon>
        <taxon>Agaricales</taxon>
        <taxon>Marasmiineae</taxon>
        <taxon>Mycenaceae</taxon>
        <taxon>Mycena</taxon>
    </lineage>
</organism>
<dbReference type="SUPFAM" id="SSF48264">
    <property type="entry name" value="Cytochrome P450"/>
    <property type="match status" value="1"/>
</dbReference>
<evidence type="ECO:0000256" key="8">
    <source>
        <dbReference type="ARBA" id="ARBA00022989"/>
    </source>
</evidence>
<protein>
    <submittedName>
        <fullName evidence="13">Cytochrome P450</fullName>
    </submittedName>
</protein>
<evidence type="ECO:0000256" key="4">
    <source>
        <dbReference type="ARBA" id="ARBA00010617"/>
    </source>
</evidence>
<accession>A0AAD7D3I7</accession>
<dbReference type="GO" id="GO:0016020">
    <property type="term" value="C:membrane"/>
    <property type="evidence" value="ECO:0007669"/>
    <property type="project" value="UniProtKB-SubCell"/>
</dbReference>
<dbReference type="GO" id="GO:0016705">
    <property type="term" value="F:oxidoreductase activity, acting on paired donors, with incorporation or reduction of molecular oxygen"/>
    <property type="evidence" value="ECO:0007669"/>
    <property type="project" value="InterPro"/>
</dbReference>
<evidence type="ECO:0000313" key="14">
    <source>
        <dbReference type="Proteomes" id="UP001221757"/>
    </source>
</evidence>
<evidence type="ECO:0000256" key="5">
    <source>
        <dbReference type="ARBA" id="ARBA00022617"/>
    </source>
</evidence>
<keyword evidence="12" id="KW-0472">Membrane</keyword>
<dbReference type="PANTHER" id="PTHR24305">
    <property type="entry name" value="CYTOCHROME P450"/>
    <property type="match status" value="1"/>
</dbReference>
<comment type="cofactor">
    <cofactor evidence="1">
        <name>heme</name>
        <dbReference type="ChEBI" id="CHEBI:30413"/>
    </cofactor>
</comment>
<gene>
    <name evidence="13" type="ORF">B0H17DRAFT_1240231</name>
</gene>
<evidence type="ECO:0000256" key="1">
    <source>
        <dbReference type="ARBA" id="ARBA00001971"/>
    </source>
</evidence>
<sequence>MISQIVLPLAGTLLCYVLFHAVQFIYRDSTSPLRHVVGPKSPSLIFGNFRQMGVTDSKLTEKWRSEFGRIFQFRGLFSISEFHTSDIKAINHVVTNSTVYRREVFIRDDLNSLTGKSGMTIVEICARPIYLCGCQNSAFGLAQIRAMTEVFVKKAVRLRDIWARQVAQGNGAAHVESLFWLRRATLDMIGQAGALFSAVTDTVWNYYKVSITRGNPSELERVFNQMFHSPQANTYVCGGPTRTVDGADSETPGISHRQPVPGAKVLNNSRARLQSIGKQIFFNSKANAQNSNGQVPLGTGRDLLSVLVKSNLSKDVPENQRLTEAEVVAQIPTFVIAGQETTGAVPHLLISLPRAYSRPLLTVSTDKPTMDELNALPYLEMVVKESLRVHAPIMFIQRMAMEDDVLPLGTPYIDKAGKAHDRYKGQLIHIPMLALNMDKDIWRTERWENVPDAANHIPSVWANLSHFCRADELHRLPLLPRQNEGTALHPAPRVRVRGCGTDGWHWPNRVSASGTYRHRRNWTGIGLAAHRETI</sequence>
<reference evidence="13" key="1">
    <citation type="submission" date="2023-03" db="EMBL/GenBank/DDBJ databases">
        <title>Massive genome expansion in bonnet fungi (Mycena s.s.) driven by repeated elements and novel gene families across ecological guilds.</title>
        <authorList>
            <consortium name="Lawrence Berkeley National Laboratory"/>
            <person name="Harder C.B."/>
            <person name="Miyauchi S."/>
            <person name="Viragh M."/>
            <person name="Kuo A."/>
            <person name="Thoen E."/>
            <person name="Andreopoulos B."/>
            <person name="Lu D."/>
            <person name="Skrede I."/>
            <person name="Drula E."/>
            <person name="Henrissat B."/>
            <person name="Morin E."/>
            <person name="Kohler A."/>
            <person name="Barry K."/>
            <person name="LaButti K."/>
            <person name="Morin E."/>
            <person name="Salamov A."/>
            <person name="Lipzen A."/>
            <person name="Mereny Z."/>
            <person name="Hegedus B."/>
            <person name="Baldrian P."/>
            <person name="Stursova M."/>
            <person name="Weitz H."/>
            <person name="Taylor A."/>
            <person name="Grigoriev I.V."/>
            <person name="Nagy L.G."/>
            <person name="Martin F."/>
            <person name="Kauserud H."/>
        </authorList>
    </citation>
    <scope>NUCLEOTIDE SEQUENCE</scope>
    <source>
        <strain evidence="13">CBHHK067</strain>
    </source>
</reference>
<dbReference type="Gene3D" id="1.10.630.10">
    <property type="entry name" value="Cytochrome P450"/>
    <property type="match status" value="1"/>
</dbReference>
<keyword evidence="8" id="KW-1133">Transmembrane helix</keyword>
<dbReference type="Pfam" id="PF00067">
    <property type="entry name" value="p450"/>
    <property type="match status" value="1"/>
</dbReference>
<comment type="subcellular location">
    <subcellularLocation>
        <location evidence="2">Membrane</location>
    </subcellularLocation>
</comment>
<dbReference type="InterPro" id="IPR050121">
    <property type="entry name" value="Cytochrome_P450_monoxygenase"/>
</dbReference>
<dbReference type="Proteomes" id="UP001221757">
    <property type="component" value="Unassembled WGS sequence"/>
</dbReference>
<keyword evidence="9" id="KW-0560">Oxidoreductase</keyword>
<keyword evidence="11" id="KW-0503">Monooxygenase</keyword>
<feature type="non-terminal residue" evidence="13">
    <location>
        <position position="1"/>
    </location>
</feature>
<dbReference type="PANTHER" id="PTHR24305:SF166">
    <property type="entry name" value="CYTOCHROME P450 12A4, MITOCHONDRIAL-RELATED"/>
    <property type="match status" value="1"/>
</dbReference>
<dbReference type="GO" id="GO:0005506">
    <property type="term" value="F:iron ion binding"/>
    <property type="evidence" value="ECO:0007669"/>
    <property type="project" value="InterPro"/>
</dbReference>
<keyword evidence="5" id="KW-0349">Heme</keyword>
<dbReference type="InterPro" id="IPR036396">
    <property type="entry name" value="Cyt_P450_sf"/>
</dbReference>
<comment type="pathway">
    <text evidence="3">Secondary metabolite biosynthesis; terpenoid biosynthesis.</text>
</comment>
<dbReference type="AlphaFoldDB" id="A0AAD7D3I7"/>
<evidence type="ECO:0000256" key="10">
    <source>
        <dbReference type="ARBA" id="ARBA00023004"/>
    </source>
</evidence>
<proteinExistence type="inferred from homology"/>
<dbReference type="EMBL" id="JARKIE010000150">
    <property type="protein sequence ID" value="KAJ7675254.1"/>
    <property type="molecule type" value="Genomic_DNA"/>
</dbReference>
<dbReference type="GO" id="GO:0020037">
    <property type="term" value="F:heme binding"/>
    <property type="evidence" value="ECO:0007669"/>
    <property type="project" value="InterPro"/>
</dbReference>
<evidence type="ECO:0000256" key="2">
    <source>
        <dbReference type="ARBA" id="ARBA00004370"/>
    </source>
</evidence>
<evidence type="ECO:0000256" key="12">
    <source>
        <dbReference type="ARBA" id="ARBA00023136"/>
    </source>
</evidence>
<evidence type="ECO:0000313" key="13">
    <source>
        <dbReference type="EMBL" id="KAJ7675254.1"/>
    </source>
</evidence>
<evidence type="ECO:0000256" key="11">
    <source>
        <dbReference type="ARBA" id="ARBA00023033"/>
    </source>
</evidence>
<comment type="caution">
    <text evidence="13">The sequence shown here is derived from an EMBL/GenBank/DDBJ whole genome shotgun (WGS) entry which is preliminary data.</text>
</comment>
<dbReference type="InterPro" id="IPR001128">
    <property type="entry name" value="Cyt_P450"/>
</dbReference>
<evidence type="ECO:0000256" key="3">
    <source>
        <dbReference type="ARBA" id="ARBA00004721"/>
    </source>
</evidence>
<evidence type="ECO:0000256" key="7">
    <source>
        <dbReference type="ARBA" id="ARBA00022723"/>
    </source>
</evidence>
<name>A0AAD7D3I7_MYCRO</name>